<protein>
    <submittedName>
        <fullName evidence="1">Uncharacterized protein</fullName>
    </submittedName>
</protein>
<dbReference type="EMBL" id="BK015430">
    <property type="protein sequence ID" value="DAE06203.1"/>
    <property type="molecule type" value="Genomic_DNA"/>
</dbReference>
<proteinExistence type="predicted"/>
<evidence type="ECO:0000313" key="1">
    <source>
        <dbReference type="EMBL" id="DAE06203.1"/>
    </source>
</evidence>
<organism evidence="1">
    <name type="scientific">Siphoviridae sp. ctwIa5</name>
    <dbReference type="NCBI Taxonomy" id="2825729"/>
    <lineage>
        <taxon>Viruses</taxon>
        <taxon>Duplodnaviria</taxon>
        <taxon>Heunggongvirae</taxon>
        <taxon>Uroviricota</taxon>
        <taxon>Caudoviricetes</taxon>
    </lineage>
</organism>
<accession>A0A8S5PIA1</accession>
<sequence length="95" mass="10114">MGRRVRIRHVDSGVRAVLKSDGVKAMLESQAAAAAARCNALCDPALKRAGARYESRAAQRGYTAVGLVYEAGKRDGRLAGLDNLRNNTLKKGCGL</sequence>
<name>A0A8S5PIA1_9CAUD</name>
<reference evidence="1" key="1">
    <citation type="journal article" date="2021" name="Proc. Natl. Acad. Sci. U.S.A.">
        <title>A Catalog of Tens of Thousands of Viruses from Human Metagenomes Reveals Hidden Associations with Chronic Diseases.</title>
        <authorList>
            <person name="Tisza M.J."/>
            <person name="Buck C.B."/>
        </authorList>
    </citation>
    <scope>NUCLEOTIDE SEQUENCE</scope>
    <source>
        <strain evidence="1">CtwIa5</strain>
    </source>
</reference>